<sequence>MSIQPANLNLDGLSMEPVKVASLRRWILSLAIVDFDLEVGPKVSCVYPPLNLSPSEEVNIAFSSFPDSPQFEQGSQTHSFRIRVHSPAEDKLLRPGDQRPQTEDGFLYGFSQFTQRRDANSKRGYQQRSVVILTHLAYPALFYTLVERLGPAVLAHGGPMLEAACHNIATWLDPSPGATLELGLLGSVIIAELPAGVDTQQALPSSAISRKNARRETEYQLLVSLPPPEPPVLSLFEACLPQLWSIWECLVLCEPILVYGPSPVMTSQAIWWLRDVLRPIPVAGDFRPFFTIHDADHAALVNTRPPSSGLILGVTNPYFDRACKHWPHVLSLGRASSTKSDPNAPAGPPPGWKTKHSRYVSKDQTVLQQLQAACSGSEQAKREASALMRQHFSSRTAALLVPLQRYLQSLIPLPSSSASTGFPSPSPSSAFPRFAANPGFPKSSAASVFPRSAASGAYPRSSASSLFPPTPLPGAFPNSSTSSGLNSPDSSGAESPRGTSSRSVSPSPNPAPITSPSTQRTVPPALNIPPRATEGELDPPFATASDVALNSSLPSGHSAYYTPLSTTSNAYAALGTSSPASSATLTPATPRLAPFSEKAFLANLKPLALPFKSSGKAKEFYGRWIRSPAFGVWIGRQEEAVDRVLGARAAGLA</sequence>
<dbReference type="PANTHER" id="PTHR13677">
    <property type="entry name" value="LD41638P"/>
    <property type="match status" value="1"/>
</dbReference>
<gene>
    <name evidence="4" type="ORF">C8Q71DRAFT_896125</name>
</gene>
<dbReference type="EMBL" id="JADCUA010000007">
    <property type="protein sequence ID" value="KAH9838390.1"/>
    <property type="molecule type" value="Genomic_DNA"/>
</dbReference>
<evidence type="ECO:0000313" key="4">
    <source>
        <dbReference type="EMBL" id="KAH9838390.1"/>
    </source>
</evidence>
<dbReference type="RefSeq" id="XP_047780305.1">
    <property type="nucleotide sequence ID" value="XM_047928739.1"/>
</dbReference>
<evidence type="ECO:0000313" key="5">
    <source>
        <dbReference type="Proteomes" id="UP000814176"/>
    </source>
</evidence>
<feature type="compositionally biased region" description="Polar residues" evidence="2">
    <location>
        <begin position="477"/>
        <end position="506"/>
    </location>
</feature>
<evidence type="ECO:0000259" key="3">
    <source>
        <dbReference type="PROSITE" id="PS50211"/>
    </source>
</evidence>
<dbReference type="InterPro" id="IPR037516">
    <property type="entry name" value="Tripartite_DENN"/>
</dbReference>
<reference evidence="4 5" key="1">
    <citation type="journal article" date="2021" name="Environ. Microbiol.">
        <title>Gene family expansions and transcriptome signatures uncover fungal adaptations to wood decay.</title>
        <authorList>
            <person name="Hage H."/>
            <person name="Miyauchi S."/>
            <person name="Viragh M."/>
            <person name="Drula E."/>
            <person name="Min B."/>
            <person name="Chaduli D."/>
            <person name="Navarro D."/>
            <person name="Favel A."/>
            <person name="Norest M."/>
            <person name="Lesage-Meessen L."/>
            <person name="Balint B."/>
            <person name="Merenyi Z."/>
            <person name="de Eugenio L."/>
            <person name="Morin E."/>
            <person name="Martinez A.T."/>
            <person name="Baldrian P."/>
            <person name="Stursova M."/>
            <person name="Martinez M.J."/>
            <person name="Novotny C."/>
            <person name="Magnuson J.K."/>
            <person name="Spatafora J.W."/>
            <person name="Maurice S."/>
            <person name="Pangilinan J."/>
            <person name="Andreopoulos W."/>
            <person name="LaButti K."/>
            <person name="Hundley H."/>
            <person name="Na H."/>
            <person name="Kuo A."/>
            <person name="Barry K."/>
            <person name="Lipzen A."/>
            <person name="Henrissat B."/>
            <person name="Riley R."/>
            <person name="Ahrendt S."/>
            <person name="Nagy L.G."/>
            <person name="Grigoriev I.V."/>
            <person name="Martin F."/>
            <person name="Rosso M.N."/>
        </authorList>
    </citation>
    <scope>NUCLEOTIDE SEQUENCE [LARGE SCALE GENOMIC DNA]</scope>
    <source>
        <strain evidence="4 5">CIRM-BRFM 1785</strain>
    </source>
</reference>
<accession>A0ABQ8KL05</accession>
<dbReference type="PROSITE" id="PS50211">
    <property type="entry name" value="DENN"/>
    <property type="match status" value="1"/>
</dbReference>
<protein>
    <recommendedName>
        <fullName evidence="3">UDENN domain-containing protein</fullName>
    </recommendedName>
</protein>
<comment type="caution">
    <text evidence="4">The sequence shown here is derived from an EMBL/GenBank/DDBJ whole genome shotgun (WGS) entry which is preliminary data.</text>
</comment>
<dbReference type="PANTHER" id="PTHR13677:SF0">
    <property type="entry name" value="LD41638P"/>
    <property type="match status" value="1"/>
</dbReference>
<dbReference type="InterPro" id="IPR024224">
    <property type="entry name" value="DENND6"/>
</dbReference>
<comment type="similarity">
    <text evidence="1">Belongs to the DENND6 family.</text>
</comment>
<feature type="region of interest" description="Disordered" evidence="2">
    <location>
        <begin position="459"/>
        <end position="542"/>
    </location>
</feature>
<proteinExistence type="inferred from homology"/>
<name>A0ABQ8KL05_9APHY</name>
<feature type="region of interest" description="Disordered" evidence="2">
    <location>
        <begin position="334"/>
        <end position="358"/>
    </location>
</feature>
<evidence type="ECO:0000256" key="2">
    <source>
        <dbReference type="SAM" id="MobiDB-lite"/>
    </source>
</evidence>
<dbReference type="GeneID" id="72009471"/>
<dbReference type="Proteomes" id="UP000814176">
    <property type="component" value="Unassembled WGS sequence"/>
</dbReference>
<keyword evidence="5" id="KW-1185">Reference proteome</keyword>
<evidence type="ECO:0000256" key="1">
    <source>
        <dbReference type="ARBA" id="ARBA00007159"/>
    </source>
</evidence>
<feature type="domain" description="UDENN" evidence="3">
    <location>
        <begin position="28"/>
        <end position="472"/>
    </location>
</feature>
<organism evidence="4 5">
    <name type="scientific">Rhodofomes roseus</name>
    <dbReference type="NCBI Taxonomy" id="34475"/>
    <lineage>
        <taxon>Eukaryota</taxon>
        <taxon>Fungi</taxon>
        <taxon>Dikarya</taxon>
        <taxon>Basidiomycota</taxon>
        <taxon>Agaricomycotina</taxon>
        <taxon>Agaricomycetes</taxon>
        <taxon>Polyporales</taxon>
        <taxon>Rhodofomes</taxon>
    </lineage>
</organism>